<dbReference type="SUPFAM" id="SSF56601">
    <property type="entry name" value="beta-lactamase/transpeptidase-like"/>
    <property type="match status" value="1"/>
</dbReference>
<keyword evidence="4" id="KW-1185">Reference proteome</keyword>
<keyword evidence="3" id="KW-0121">Carboxypeptidase</keyword>
<evidence type="ECO:0000256" key="1">
    <source>
        <dbReference type="ARBA" id="ARBA00006096"/>
    </source>
</evidence>
<comment type="similarity">
    <text evidence="1">Belongs to the peptidase S13 family.</text>
</comment>
<accession>A0A512RHL6</accession>
<evidence type="ECO:0000313" key="3">
    <source>
        <dbReference type="EMBL" id="GEP95195.1"/>
    </source>
</evidence>
<dbReference type="Proteomes" id="UP000321436">
    <property type="component" value="Unassembled WGS sequence"/>
</dbReference>
<keyword evidence="3" id="KW-0645">Protease</keyword>
<gene>
    <name evidence="3" type="ORF">CCY01nite_14550</name>
</gene>
<name>A0A512RHL6_9BACT</name>
<sequence>MAAAQAQPKNIRKWANEEILLKKDIRNAHTGICILDPATGKYWLQYQDDKFFMPASNTKIFTLFTGLRLLGDSLPAMRYAEDDTAVYIQGTADPSFLHPDFTYQPVKDFLTQTDKRIWLAPAIIKNKRFGPGWAWSDYADYYQPELNAWPMYGNVARINITGSAYTVTPEYFARDLQLVRETAPTEVLADRDERSNRFVLHYRTDDRSSHDFEVPFITGGNEQLAQRLQDTLRKAVGLLDKPVSAQSSILKSIPVDTLFEPMMHRSDNFFAEQILMMCSTMLGDTIDTRKTIRYMLDSVLQDLPQPPSWVDGSGLSRYNLITPRDFVYVLEKMYKTYPKERLWPLFPGGGKGTLRSYYQQLPGRLYAKTGTLSGCVALSGYLVTKSGKTLVFSVLVNNHDTTSTVVRRAVERFLLKVANG</sequence>
<evidence type="ECO:0000313" key="4">
    <source>
        <dbReference type="Proteomes" id="UP000321436"/>
    </source>
</evidence>
<evidence type="ECO:0000256" key="2">
    <source>
        <dbReference type="ARBA" id="ARBA00022801"/>
    </source>
</evidence>
<dbReference type="PANTHER" id="PTHR30023:SF0">
    <property type="entry name" value="PENICILLIN-SENSITIVE CARBOXYPEPTIDASE A"/>
    <property type="match status" value="1"/>
</dbReference>
<dbReference type="GO" id="GO:0000270">
    <property type="term" value="P:peptidoglycan metabolic process"/>
    <property type="evidence" value="ECO:0007669"/>
    <property type="project" value="TreeGrafter"/>
</dbReference>
<dbReference type="Pfam" id="PF02113">
    <property type="entry name" value="Peptidase_S13"/>
    <property type="match status" value="1"/>
</dbReference>
<dbReference type="PANTHER" id="PTHR30023">
    <property type="entry name" value="D-ALANYL-D-ALANINE CARBOXYPEPTIDASE"/>
    <property type="match status" value="1"/>
</dbReference>
<comment type="caution">
    <text evidence="3">The sequence shown here is derived from an EMBL/GenBank/DDBJ whole genome shotgun (WGS) entry which is preliminary data.</text>
</comment>
<dbReference type="GO" id="GO:0004185">
    <property type="term" value="F:serine-type carboxypeptidase activity"/>
    <property type="evidence" value="ECO:0007669"/>
    <property type="project" value="InterPro"/>
</dbReference>
<dbReference type="EMBL" id="BKAU01000001">
    <property type="protein sequence ID" value="GEP95195.1"/>
    <property type="molecule type" value="Genomic_DNA"/>
</dbReference>
<dbReference type="PRINTS" id="PR00922">
    <property type="entry name" value="DADACBPTASE3"/>
</dbReference>
<dbReference type="Gene3D" id="3.40.710.10">
    <property type="entry name" value="DD-peptidase/beta-lactamase superfamily"/>
    <property type="match status" value="2"/>
</dbReference>
<dbReference type="InterPro" id="IPR012338">
    <property type="entry name" value="Beta-lactam/transpept-like"/>
</dbReference>
<organism evidence="3 4">
    <name type="scientific">Chitinophaga cymbidii</name>
    <dbReference type="NCBI Taxonomy" id="1096750"/>
    <lineage>
        <taxon>Bacteria</taxon>
        <taxon>Pseudomonadati</taxon>
        <taxon>Bacteroidota</taxon>
        <taxon>Chitinophagia</taxon>
        <taxon>Chitinophagales</taxon>
        <taxon>Chitinophagaceae</taxon>
        <taxon>Chitinophaga</taxon>
    </lineage>
</organism>
<proteinExistence type="inferred from homology"/>
<keyword evidence="2" id="KW-0378">Hydrolase</keyword>
<dbReference type="AlphaFoldDB" id="A0A512RHL6"/>
<dbReference type="InterPro" id="IPR000667">
    <property type="entry name" value="Peptidase_S13"/>
</dbReference>
<reference evidence="3 4" key="1">
    <citation type="submission" date="2019-07" db="EMBL/GenBank/DDBJ databases">
        <title>Whole genome shotgun sequence of Chitinophaga cymbidii NBRC 109752.</title>
        <authorList>
            <person name="Hosoyama A."/>
            <person name="Uohara A."/>
            <person name="Ohji S."/>
            <person name="Ichikawa N."/>
        </authorList>
    </citation>
    <scope>NUCLEOTIDE SEQUENCE [LARGE SCALE GENOMIC DNA]</scope>
    <source>
        <strain evidence="3 4">NBRC 109752</strain>
    </source>
</reference>
<protein>
    <submittedName>
        <fullName evidence="3">D-alanyl-D-alanine carboxypeptidase</fullName>
    </submittedName>
</protein>
<dbReference type="GO" id="GO:0006508">
    <property type="term" value="P:proteolysis"/>
    <property type="evidence" value="ECO:0007669"/>
    <property type="project" value="InterPro"/>
</dbReference>